<comment type="caution">
    <text evidence="4">The sequence shown here is derived from an EMBL/GenBank/DDBJ whole genome shotgun (WGS) entry which is preliminary data.</text>
</comment>
<evidence type="ECO:0000259" key="2">
    <source>
        <dbReference type="PROSITE" id="PS50110"/>
    </source>
</evidence>
<proteinExistence type="predicted"/>
<name>A0ABT9HWW4_9GAMM</name>
<dbReference type="SUPFAM" id="SSF52172">
    <property type="entry name" value="CheY-like"/>
    <property type="match status" value="1"/>
</dbReference>
<dbReference type="SMART" id="SM00448">
    <property type="entry name" value="REC"/>
    <property type="match status" value="1"/>
</dbReference>
<keyword evidence="1" id="KW-0597">Phosphoprotein</keyword>
<gene>
    <name evidence="4" type="ORF">ORJ04_06570</name>
</gene>
<dbReference type="Pfam" id="PF13487">
    <property type="entry name" value="HD_5"/>
    <property type="match status" value="1"/>
</dbReference>
<dbReference type="InterPro" id="IPR052020">
    <property type="entry name" value="Cyclic_di-GMP/3'3'-cGAMP_PDE"/>
</dbReference>
<sequence>MSQSETTLLPVILCVDDETSILKSLQRLFMSKNVKLLQASSGQQAIEFMQKEKVNLIISDMRMPNMTGAEFLAQAAILQPDAYRILMTGYSDLASTVSAINVGKIHRYIQKPWDNTELLSQVEDGLEMFRLVTANKRLTAKVAAQNKQLKELNHGLEEMVHQRTAQLKKTLHQFKQLAVTRENEQKATLEVLYNIISINPALSGKFAQNVSETSANLASIMSLNSVDREFIGKAGLYCDLGKLGLPAHCINTPFYKLDSQDRRLFLQHPQLAEDMLAPAVHLNGVSEIISNQYERFNGTGEPMQKVAEDIPIGSRILAVARDFWLAIYQQLNAKRHTRQEAYAVLQMQQGSVYDPTVIAALGKLISNNGIVNDNRIEEGLSVEQITVGMRLTHNLYNRKHMLLLPKGHTVSQSSLNNLVRYQAKHQEQLLIQVEPIVIAQPLPEEN</sequence>
<dbReference type="Pfam" id="PF00072">
    <property type="entry name" value="Response_reg"/>
    <property type="match status" value="1"/>
</dbReference>
<accession>A0ABT9HWW4</accession>
<evidence type="ECO:0000313" key="4">
    <source>
        <dbReference type="EMBL" id="MDP5135610.1"/>
    </source>
</evidence>
<dbReference type="PANTHER" id="PTHR45228">
    <property type="entry name" value="CYCLIC DI-GMP PHOSPHODIESTERASE TM_0186-RELATED"/>
    <property type="match status" value="1"/>
</dbReference>
<dbReference type="Gene3D" id="3.40.50.2300">
    <property type="match status" value="1"/>
</dbReference>
<dbReference type="CDD" id="cd00077">
    <property type="entry name" value="HDc"/>
    <property type="match status" value="1"/>
</dbReference>
<feature type="domain" description="HD-GYP" evidence="3">
    <location>
        <begin position="181"/>
        <end position="377"/>
    </location>
</feature>
<reference evidence="4 5" key="1">
    <citation type="submission" date="2022-11" db="EMBL/GenBank/DDBJ databases">
        <title>Viruses from the air-sea interface of a natural surface slick.</title>
        <authorList>
            <person name="Rahlff J."/>
            <person name="Holmfeldt K."/>
        </authorList>
    </citation>
    <scope>NUCLEOTIDE SEQUENCE [LARGE SCALE GENOMIC DNA]</scope>
    <source>
        <strain evidence="4 5">SMS4</strain>
    </source>
</reference>
<organism evidence="4 5">
    <name type="scientific">Rheinheimera baltica</name>
    <dbReference type="NCBI Taxonomy" id="67576"/>
    <lineage>
        <taxon>Bacteria</taxon>
        <taxon>Pseudomonadati</taxon>
        <taxon>Pseudomonadota</taxon>
        <taxon>Gammaproteobacteria</taxon>
        <taxon>Chromatiales</taxon>
        <taxon>Chromatiaceae</taxon>
        <taxon>Rheinheimera</taxon>
    </lineage>
</organism>
<dbReference type="InterPro" id="IPR003607">
    <property type="entry name" value="HD/PDEase_dom"/>
</dbReference>
<dbReference type="EMBL" id="JAPJDZ010000011">
    <property type="protein sequence ID" value="MDP5135610.1"/>
    <property type="molecule type" value="Genomic_DNA"/>
</dbReference>
<dbReference type="Proteomes" id="UP001231109">
    <property type="component" value="Unassembled WGS sequence"/>
</dbReference>
<dbReference type="PANTHER" id="PTHR45228:SF8">
    <property type="entry name" value="TWO-COMPONENT RESPONSE REGULATOR-RELATED"/>
    <property type="match status" value="1"/>
</dbReference>
<dbReference type="RefSeq" id="WP_305974667.1">
    <property type="nucleotide sequence ID" value="NZ_JAPJDY010000001.1"/>
</dbReference>
<dbReference type="CDD" id="cd17569">
    <property type="entry name" value="REC_HupR-like"/>
    <property type="match status" value="1"/>
</dbReference>
<protein>
    <submittedName>
        <fullName evidence="4">Response regulator</fullName>
    </submittedName>
</protein>
<feature type="domain" description="Response regulatory" evidence="2">
    <location>
        <begin position="11"/>
        <end position="126"/>
    </location>
</feature>
<dbReference type="InterPro" id="IPR011006">
    <property type="entry name" value="CheY-like_superfamily"/>
</dbReference>
<dbReference type="InterPro" id="IPR037522">
    <property type="entry name" value="HD_GYP_dom"/>
</dbReference>
<dbReference type="SUPFAM" id="SSF109604">
    <property type="entry name" value="HD-domain/PDEase-like"/>
    <property type="match status" value="1"/>
</dbReference>
<evidence type="ECO:0000313" key="5">
    <source>
        <dbReference type="Proteomes" id="UP001231109"/>
    </source>
</evidence>
<evidence type="ECO:0000259" key="3">
    <source>
        <dbReference type="PROSITE" id="PS51832"/>
    </source>
</evidence>
<dbReference type="PROSITE" id="PS51832">
    <property type="entry name" value="HD_GYP"/>
    <property type="match status" value="1"/>
</dbReference>
<dbReference type="InterPro" id="IPR001789">
    <property type="entry name" value="Sig_transdc_resp-reg_receiver"/>
</dbReference>
<keyword evidence="5" id="KW-1185">Reference proteome</keyword>
<evidence type="ECO:0000256" key="1">
    <source>
        <dbReference type="PROSITE-ProRule" id="PRU00169"/>
    </source>
</evidence>
<feature type="modified residue" description="4-aspartylphosphate" evidence="1">
    <location>
        <position position="60"/>
    </location>
</feature>
<dbReference type="Gene3D" id="1.10.3210.10">
    <property type="entry name" value="Hypothetical protein af1432"/>
    <property type="match status" value="1"/>
</dbReference>
<dbReference type="PROSITE" id="PS50110">
    <property type="entry name" value="RESPONSE_REGULATORY"/>
    <property type="match status" value="1"/>
</dbReference>